<proteinExistence type="predicted"/>
<name>A0A9Q6MTR3_9STAP</name>
<accession>A0A9Q6MTR3</accession>
<protein>
    <recommendedName>
        <fullName evidence="1">N-acetyltransferase domain-containing protein</fullName>
    </recommendedName>
</protein>
<dbReference type="GO" id="GO:0016747">
    <property type="term" value="F:acyltransferase activity, transferring groups other than amino-acyl groups"/>
    <property type="evidence" value="ECO:0007669"/>
    <property type="project" value="InterPro"/>
</dbReference>
<evidence type="ECO:0000259" key="1">
    <source>
        <dbReference type="PROSITE" id="PS51186"/>
    </source>
</evidence>
<reference evidence="2 3" key="1">
    <citation type="journal article" date="2016" name="Front. Microbiol.">
        <title>Comprehensive Phylogenetic Analysis of Bovine Non-aureus Staphylococci Species Based on Whole-Genome Sequencing.</title>
        <authorList>
            <person name="Naushad S."/>
            <person name="Barkema H.W."/>
            <person name="Luby C."/>
            <person name="Condas L.A."/>
            <person name="Nobrega D.B."/>
            <person name="Carson D.A."/>
            <person name="De Buck J."/>
        </authorList>
    </citation>
    <scope>NUCLEOTIDE SEQUENCE [LARGE SCALE GENOMIC DNA]</scope>
    <source>
        <strain evidence="2 3">SNUC 1231</strain>
    </source>
</reference>
<dbReference type="Proteomes" id="UP000241960">
    <property type="component" value="Unassembled WGS sequence"/>
</dbReference>
<comment type="caution">
    <text evidence="2">The sequence shown here is derived from an EMBL/GenBank/DDBJ whole genome shotgun (WGS) entry which is preliminary data.</text>
</comment>
<feature type="domain" description="N-acetyltransferase" evidence="1">
    <location>
        <begin position="4"/>
        <end position="159"/>
    </location>
</feature>
<dbReference type="InterPro" id="IPR016181">
    <property type="entry name" value="Acyl_CoA_acyltransferase"/>
</dbReference>
<dbReference type="RefSeq" id="WP_107545368.1">
    <property type="nucleotide sequence ID" value="NZ_PZFQ01000052.1"/>
</dbReference>
<dbReference type="PROSITE" id="PS51186">
    <property type="entry name" value="GNAT"/>
    <property type="match status" value="1"/>
</dbReference>
<dbReference type="EMBL" id="PZFQ01000052">
    <property type="protein sequence ID" value="PTI74025.1"/>
    <property type="molecule type" value="Genomic_DNA"/>
</dbReference>
<dbReference type="InterPro" id="IPR000182">
    <property type="entry name" value="GNAT_dom"/>
</dbReference>
<dbReference type="Gene3D" id="3.40.630.30">
    <property type="match status" value="1"/>
</dbReference>
<sequence>MHLVKYKKCYEKNINDYQLQEDQLHFPKTPAYHINQSCHDENCHCILGFDAHDQLVTFFVLDRNSDYLEHFATNPQNTIFFRSFSTDMRYLRKGYAKSCIKSLNHYIKNNFSDIHYIALVVNETNEVSYNIYKCLGFHKTGQTITTHGVNQYLMQKEIH</sequence>
<evidence type="ECO:0000313" key="2">
    <source>
        <dbReference type="EMBL" id="PTI74025.1"/>
    </source>
</evidence>
<organism evidence="2 3">
    <name type="scientific">Staphylococcus succinus</name>
    <dbReference type="NCBI Taxonomy" id="61015"/>
    <lineage>
        <taxon>Bacteria</taxon>
        <taxon>Bacillati</taxon>
        <taxon>Bacillota</taxon>
        <taxon>Bacilli</taxon>
        <taxon>Bacillales</taxon>
        <taxon>Staphylococcaceae</taxon>
        <taxon>Staphylococcus</taxon>
    </lineage>
</organism>
<dbReference type="SUPFAM" id="SSF55729">
    <property type="entry name" value="Acyl-CoA N-acyltransferases (Nat)"/>
    <property type="match status" value="1"/>
</dbReference>
<dbReference type="Pfam" id="PF00583">
    <property type="entry name" value="Acetyltransf_1"/>
    <property type="match status" value="1"/>
</dbReference>
<gene>
    <name evidence="2" type="ORF">BU058_12170</name>
</gene>
<dbReference type="AlphaFoldDB" id="A0A9Q6MTR3"/>
<evidence type="ECO:0000313" key="3">
    <source>
        <dbReference type="Proteomes" id="UP000241960"/>
    </source>
</evidence>